<protein>
    <submittedName>
        <fullName evidence="1">Uncharacterized protein</fullName>
    </submittedName>
</protein>
<accession>A0A8S1KWI9</accession>
<dbReference type="EMBL" id="CAJJDM010000025">
    <property type="protein sequence ID" value="CAD8057702.1"/>
    <property type="molecule type" value="Genomic_DNA"/>
</dbReference>
<name>A0A8S1KWI9_PARPR</name>
<evidence type="ECO:0000313" key="2">
    <source>
        <dbReference type="Proteomes" id="UP000688137"/>
    </source>
</evidence>
<proteinExistence type="predicted"/>
<gene>
    <name evidence="1" type="ORF">PPRIM_AZ9-3.1.T0260176</name>
</gene>
<organism evidence="1 2">
    <name type="scientific">Paramecium primaurelia</name>
    <dbReference type="NCBI Taxonomy" id="5886"/>
    <lineage>
        <taxon>Eukaryota</taxon>
        <taxon>Sar</taxon>
        <taxon>Alveolata</taxon>
        <taxon>Ciliophora</taxon>
        <taxon>Intramacronucleata</taxon>
        <taxon>Oligohymenophorea</taxon>
        <taxon>Peniculida</taxon>
        <taxon>Parameciidae</taxon>
        <taxon>Paramecium</taxon>
    </lineage>
</organism>
<reference evidence="1" key="1">
    <citation type="submission" date="2021-01" db="EMBL/GenBank/DDBJ databases">
        <authorList>
            <consortium name="Genoscope - CEA"/>
            <person name="William W."/>
        </authorList>
    </citation>
    <scope>NUCLEOTIDE SEQUENCE</scope>
</reference>
<dbReference type="OMA" id="FSKESRF"/>
<keyword evidence="2" id="KW-1185">Reference proteome</keyword>
<comment type="caution">
    <text evidence="1">The sequence shown here is derived from an EMBL/GenBank/DDBJ whole genome shotgun (WGS) entry which is preliminary data.</text>
</comment>
<evidence type="ECO:0000313" key="1">
    <source>
        <dbReference type="EMBL" id="CAD8057702.1"/>
    </source>
</evidence>
<sequence length="87" mass="10349">MQKNVAKIVSQNFKNIIMGSFVNSKIQKIKTEEFFYSEYDKTFLMSDYIQNCIKQEQLIIPVDFSKESRFDDFAEDHFDFGSIKNEQ</sequence>
<dbReference type="AlphaFoldDB" id="A0A8S1KWI9"/>
<dbReference type="Proteomes" id="UP000688137">
    <property type="component" value="Unassembled WGS sequence"/>
</dbReference>